<protein>
    <submittedName>
        <fullName evidence="1">Uncharacterized protein</fullName>
    </submittedName>
</protein>
<evidence type="ECO:0000313" key="2">
    <source>
        <dbReference type="Proteomes" id="UP000000249"/>
    </source>
</evidence>
<proteinExistence type="predicted"/>
<dbReference type="RefSeq" id="WP_000650937.1">
    <property type="nucleotide sequence ID" value="NC_009456.1"/>
</dbReference>
<dbReference type="Proteomes" id="UP000000249">
    <property type="component" value="Chromosome 2"/>
</dbReference>
<reference evidence="1 2" key="1">
    <citation type="submission" date="2007-03" db="EMBL/GenBank/DDBJ databases">
        <authorList>
            <person name="Heidelberg J."/>
        </authorList>
    </citation>
    <scope>NUCLEOTIDE SEQUENCE [LARGE SCALE GENOMIC DNA]</scope>
    <source>
        <strain evidence="2">ATCC 39541 / Classical Ogawa 395 / O395</strain>
    </source>
</reference>
<dbReference type="KEGG" id="vco:VC0395_0866"/>
<dbReference type="OrthoDB" id="5924396at2"/>
<organism evidence="1 2">
    <name type="scientific">Vibrio cholerae serotype O1 (strain ATCC 39541 / Classical Ogawa 395 / O395)</name>
    <dbReference type="NCBI Taxonomy" id="345073"/>
    <lineage>
        <taxon>Bacteria</taxon>
        <taxon>Pseudomonadati</taxon>
        <taxon>Pseudomonadota</taxon>
        <taxon>Gammaproteobacteria</taxon>
        <taxon>Vibrionales</taxon>
        <taxon>Vibrionaceae</taxon>
        <taxon>Vibrio</taxon>
    </lineage>
</organism>
<dbReference type="AlphaFoldDB" id="A0A0H3AFP4"/>
<evidence type="ECO:0000313" key="1">
    <source>
        <dbReference type="EMBL" id="ABQ19217.1"/>
    </source>
</evidence>
<gene>
    <name evidence="1" type="ordered locus">VC0395_0866</name>
</gene>
<sequence length="152" mass="16954">MKDEISNPDLGAIYTTKILGVLLENWPKQTYLCCSEVTGIDFDEESVFDSFSPQPYPKEWEVCRDLIVWLENEGFIRSEGSRGSSFGFFSVEITMSAMTALNQVPDPLDPESTRTLKDTLKDIAKSGSGKLADKIMDKAFFAFVTMLEKSAG</sequence>
<dbReference type="KEGG" id="vcr:VC395_A0397"/>
<dbReference type="EMBL" id="CP000626">
    <property type="protein sequence ID" value="ABQ19217.1"/>
    <property type="molecule type" value="Genomic_DNA"/>
</dbReference>
<dbReference type="PATRIC" id="fig|345073.21.peg.3151"/>
<accession>A0A0H3AFP4</accession>
<name>A0A0H3AFP4_VIBC3</name>